<dbReference type="CDD" id="cd09272">
    <property type="entry name" value="RNase_HI_RT_Ty1"/>
    <property type="match status" value="1"/>
</dbReference>
<comment type="caution">
    <text evidence="4">The sequence shown here is derived from an EMBL/GenBank/DDBJ whole genome shotgun (WGS) entry which is preliminary data.</text>
</comment>
<dbReference type="GO" id="GO:0008270">
    <property type="term" value="F:zinc ion binding"/>
    <property type="evidence" value="ECO:0007669"/>
    <property type="project" value="InterPro"/>
</dbReference>
<feature type="compositionally biased region" description="Polar residues" evidence="2">
    <location>
        <begin position="828"/>
        <end position="850"/>
    </location>
</feature>
<sequence>MAPKAIIQITAATHFPIRLTANNFPVWRRQIESTLIGLELDGFIIGNEKPPKQTLDDKDNSKPNPEYLSWYRQDQIIFSTILGCCSESIQPLISSAITSRDAWERLNDSFASASRSRVISLKSKLVKNPKGTRSINEYLQDMRTIADDLALAQSPVTEEDLLVHILSQLGDEYATIVAAIKVRETPLSFPELFDKLTDFERALKEQTAASEPVLTTANYTAKQSNRQPGRSDGFHQQRSTNNRFSNQHRSSTNRSQWSSSAPGGNRQNRSNSFCQFCNISGHMTRDCRKLSRFLRENNIPVNTSQSNAPMANVTMSNSPSVSPTWLFDTGASNHVTSDRSTLQNVVDYGGPDEISLGNGNRLQISHVGSTHINTINTRRLHLPHVLCVPHLTRNLISVAKLCKTNRVSVEFFPSHFFVKDLRTGARLMRGENYEDVYYAKSPSRLHLNVTTKVSPLQWHHTLGHPSTKVFKSLLSNLGLSFKLSDMHCSSCSVNKSHKLPFGSNSFVVSKPLQLIYSDVWGPVQSSVDHFTYYVIFVDYFSKYVWLYPMKKKSDVAILFPQFKLLVEKFFQTPLVSIFSDNGGEYLGLQTFLKAHGISHYTTPPHTPEQNGVAERRHRHIVETGLALLHYAKLPLTFWSHAFQTAVYLINRLPTPILHNQTPYQYLFGHPPNYTKLQPFGCLCYPWLRPYTTSKLQPRSTPCLFLGYSTSKSAYKCYDPITRRLYHSRHVQFVGSQLPSHTGFTKPLPTPDDFLMSCTLSPPSHPLPLSPSKPTDTNTTTSTHTLFPQLNPIPLSPTTQPTSSSTFPLTYSRRQTRPTQPTPQPTTPVPLTSQESSPTSTPLPTQNSNQEPPFPSSTSSNASPTPSTTHLNTTPHDLPTSPSIPTPTSLPSPPPARTRKRNSKYFNESFINTTTLHPIPTTIEPHTHTQALKDPKWRQAMDAEFNALMQNGTWELVPRGTHIPIGCKWVFRVKRNPDGTISKYKARLVAKGFLQQYGKDYFDTFSPVAKPVTIRVILSLALSNNWTLRQLDVNNAFLHGTLHEEVFMTQPPGFTHSQFPNHVCKLRKSLYGLKQAPRAWYMELTSFLQTCGFRKSQADASLFIYNHDGILCLFMVYVDDIVLTGNNDAFLHQFISTLANRFSIKDLGPLHHFLGIEVIPTTNGLFLSQHRHIKDLLTQFRMDGAKEVVTPLNSSIVLHPMDGSPSVDPTPYRKLVGSLQYLAFTRPDVSFAGTIHHGLYLKRGSTLDLKAFSDSDWGGILNGGRSTTAYILYLGSNIISWKSARQKSVSRSSTEAEYKALANAAAEVSWVQNLLTDLGVKQSVPPTLFCDNTGATYLCANPVYHSRMKHVALDYHFVRERVADGSLKVLHIHSHDQLADALTKPLSRIPFLRLRSKIGVSDGSSILRGRITTQY</sequence>
<keyword evidence="1" id="KW-0064">Aspartyl protease</keyword>
<proteinExistence type="predicted"/>
<dbReference type="Proteomes" id="UP001172457">
    <property type="component" value="Chromosome 7"/>
</dbReference>
<dbReference type="GO" id="GO:0003676">
    <property type="term" value="F:nucleic acid binding"/>
    <property type="evidence" value="ECO:0007669"/>
    <property type="project" value="InterPro"/>
</dbReference>
<dbReference type="SUPFAM" id="SSF56672">
    <property type="entry name" value="DNA/RNA polymerases"/>
    <property type="match status" value="1"/>
</dbReference>
<dbReference type="Gene3D" id="3.30.420.10">
    <property type="entry name" value="Ribonuclease H-like superfamily/Ribonuclease H"/>
    <property type="match status" value="1"/>
</dbReference>
<dbReference type="InterPro" id="IPR013103">
    <property type="entry name" value="RVT_2"/>
</dbReference>
<feature type="compositionally biased region" description="Pro residues" evidence="2">
    <location>
        <begin position="881"/>
        <end position="895"/>
    </location>
</feature>
<dbReference type="InterPro" id="IPR036875">
    <property type="entry name" value="Znf_CCHC_sf"/>
</dbReference>
<feature type="compositionally biased region" description="Low complexity" evidence="2">
    <location>
        <begin position="250"/>
        <end position="260"/>
    </location>
</feature>
<feature type="compositionally biased region" description="Low complexity" evidence="2">
    <location>
        <begin position="791"/>
        <end position="809"/>
    </location>
</feature>
<feature type="domain" description="Integrase catalytic" evidence="3">
    <location>
        <begin position="507"/>
        <end position="670"/>
    </location>
</feature>
<accession>A0AA38SVA1</accession>
<keyword evidence="1" id="KW-0378">Hydrolase</keyword>
<dbReference type="InterPro" id="IPR054722">
    <property type="entry name" value="PolX-like_BBD"/>
</dbReference>
<dbReference type="Pfam" id="PF07727">
    <property type="entry name" value="RVT_2"/>
    <property type="match status" value="1"/>
</dbReference>
<feature type="region of interest" description="Disordered" evidence="2">
    <location>
        <begin position="214"/>
        <end position="267"/>
    </location>
</feature>
<dbReference type="InterPro" id="IPR043502">
    <property type="entry name" value="DNA/RNA_pol_sf"/>
</dbReference>
<evidence type="ECO:0000256" key="1">
    <source>
        <dbReference type="ARBA" id="ARBA00022750"/>
    </source>
</evidence>
<dbReference type="EMBL" id="JARYMX010000007">
    <property type="protein sequence ID" value="KAJ9539862.1"/>
    <property type="molecule type" value="Genomic_DNA"/>
</dbReference>
<protein>
    <recommendedName>
        <fullName evidence="3">Integrase catalytic domain-containing protein</fullName>
    </recommendedName>
</protein>
<dbReference type="InterPro" id="IPR057670">
    <property type="entry name" value="SH3_retrovirus"/>
</dbReference>
<feature type="compositionally biased region" description="Low complexity" evidence="2">
    <location>
        <begin position="771"/>
        <end position="784"/>
    </location>
</feature>
<feature type="compositionally biased region" description="Polar residues" evidence="2">
    <location>
        <begin position="214"/>
        <end position="249"/>
    </location>
</feature>
<dbReference type="InterPro" id="IPR036397">
    <property type="entry name" value="RNaseH_sf"/>
</dbReference>
<dbReference type="Pfam" id="PF25597">
    <property type="entry name" value="SH3_retrovirus"/>
    <property type="match status" value="1"/>
</dbReference>
<organism evidence="4 5">
    <name type="scientific">Centaurea solstitialis</name>
    <name type="common">yellow star-thistle</name>
    <dbReference type="NCBI Taxonomy" id="347529"/>
    <lineage>
        <taxon>Eukaryota</taxon>
        <taxon>Viridiplantae</taxon>
        <taxon>Streptophyta</taxon>
        <taxon>Embryophyta</taxon>
        <taxon>Tracheophyta</taxon>
        <taxon>Spermatophyta</taxon>
        <taxon>Magnoliopsida</taxon>
        <taxon>eudicotyledons</taxon>
        <taxon>Gunneridae</taxon>
        <taxon>Pentapetalae</taxon>
        <taxon>asterids</taxon>
        <taxon>campanulids</taxon>
        <taxon>Asterales</taxon>
        <taxon>Asteraceae</taxon>
        <taxon>Carduoideae</taxon>
        <taxon>Cardueae</taxon>
        <taxon>Centaureinae</taxon>
        <taxon>Centaurea</taxon>
    </lineage>
</organism>
<dbReference type="Pfam" id="PF14223">
    <property type="entry name" value="Retrotran_gag_2"/>
    <property type="match status" value="1"/>
</dbReference>
<keyword evidence="1" id="KW-0645">Protease</keyword>
<reference evidence="4" key="1">
    <citation type="submission" date="2023-03" db="EMBL/GenBank/DDBJ databases">
        <title>Chromosome-scale reference genome and RAD-based genetic map of yellow starthistle (Centaurea solstitialis) reveal putative structural variation and QTLs associated with invader traits.</title>
        <authorList>
            <person name="Reatini B."/>
            <person name="Cang F.A."/>
            <person name="Jiang Q."/>
            <person name="Mckibben M.T.W."/>
            <person name="Barker M.S."/>
            <person name="Rieseberg L.H."/>
            <person name="Dlugosch K.M."/>
        </authorList>
    </citation>
    <scope>NUCLEOTIDE SEQUENCE</scope>
    <source>
        <strain evidence="4">CAN-66</strain>
        <tissue evidence="4">Leaf</tissue>
    </source>
</reference>
<dbReference type="InterPro" id="IPR001584">
    <property type="entry name" value="Integrase_cat-core"/>
</dbReference>
<dbReference type="GO" id="GO:0015074">
    <property type="term" value="P:DNA integration"/>
    <property type="evidence" value="ECO:0007669"/>
    <property type="project" value="InterPro"/>
</dbReference>
<dbReference type="SUPFAM" id="SSF53098">
    <property type="entry name" value="Ribonuclease H-like"/>
    <property type="match status" value="1"/>
</dbReference>
<dbReference type="PANTHER" id="PTHR47481">
    <property type="match status" value="1"/>
</dbReference>
<gene>
    <name evidence="4" type="ORF">OSB04_026368</name>
</gene>
<evidence type="ECO:0000256" key="2">
    <source>
        <dbReference type="SAM" id="MobiDB-lite"/>
    </source>
</evidence>
<feature type="compositionally biased region" description="Low complexity" evidence="2">
    <location>
        <begin position="855"/>
        <end position="868"/>
    </location>
</feature>
<dbReference type="SUPFAM" id="SSF57756">
    <property type="entry name" value="Retrovirus zinc finger-like domains"/>
    <property type="match status" value="1"/>
</dbReference>
<dbReference type="Pfam" id="PF00665">
    <property type="entry name" value="rve"/>
    <property type="match status" value="1"/>
</dbReference>
<dbReference type="PROSITE" id="PS50994">
    <property type="entry name" value="INTEGRASE"/>
    <property type="match status" value="1"/>
</dbReference>
<name>A0AA38SVA1_9ASTR</name>
<dbReference type="PANTHER" id="PTHR47481:SF43">
    <property type="entry name" value="RETROTRANSPOSON COPIA-LIKE N-TERMINAL DOMAIN-CONTAINING PROTEIN"/>
    <property type="match status" value="1"/>
</dbReference>
<dbReference type="GO" id="GO:0004190">
    <property type="term" value="F:aspartic-type endopeptidase activity"/>
    <property type="evidence" value="ECO:0007669"/>
    <property type="project" value="UniProtKB-KW"/>
</dbReference>
<dbReference type="Pfam" id="PF22936">
    <property type="entry name" value="Pol_BBD"/>
    <property type="match status" value="1"/>
</dbReference>
<evidence type="ECO:0000313" key="5">
    <source>
        <dbReference type="Proteomes" id="UP001172457"/>
    </source>
</evidence>
<keyword evidence="5" id="KW-1185">Reference proteome</keyword>
<evidence type="ECO:0000313" key="4">
    <source>
        <dbReference type="EMBL" id="KAJ9539862.1"/>
    </source>
</evidence>
<feature type="region of interest" description="Disordered" evidence="2">
    <location>
        <begin position="754"/>
        <end position="899"/>
    </location>
</feature>
<dbReference type="InterPro" id="IPR012337">
    <property type="entry name" value="RNaseH-like_sf"/>
</dbReference>
<evidence type="ECO:0000259" key="3">
    <source>
        <dbReference type="PROSITE" id="PS50994"/>
    </source>
</evidence>